<evidence type="ECO:0000256" key="1">
    <source>
        <dbReference type="SAM" id="MobiDB-lite"/>
    </source>
</evidence>
<keyword evidence="2" id="KW-1133">Transmembrane helix</keyword>
<keyword evidence="2" id="KW-0812">Transmembrane</keyword>
<comment type="caution">
    <text evidence="3">The sequence shown here is derived from an EMBL/GenBank/DDBJ whole genome shotgun (WGS) entry which is preliminary data.</text>
</comment>
<dbReference type="Proteomes" id="UP001370758">
    <property type="component" value="Unassembled WGS sequence"/>
</dbReference>
<sequence length="568" mass="64320">MQRTPDTKFRAPTITSIDRPPTLTNIQTGLSFATISNALGQQGSPTTNSPGGLQCLKTNSGVLDTKPVAQDIYQGGPANPVCDVKILDLNDMSYAESTEATYIEIYHYPTAESRVFKGSLDDSTYEDWLEQGPFINKGEHPISGCRLVLTRRPQFGLAALVPMLIRKDHVEKTVKKWDLDEDFLEQMVLWSSLTKRKNIPKRPFQFISRMVNGTDQGSSCGATSFHPDTNITYGIIMGLYSDEQIQTHGSDLVMWENHMFHERILHDIKWTWHPVAHVITQIDETLRFFQIIARLASIRVVEMSHSAGIMQITTSNKMTPLAEALARDYTTDTASLAMQSVQMAMCQTALESNMVILEDLVETIDELESIAPSTKDIRPYLMAEINNLKSRCKSSTLFAQGVQRNISFTQTAIYNLIAQRDSKLNIELAKDSRMLAIASKRDSSSMKTIAALFAMPVLNWEAKSYSEVTTDKFWVYWAVTLPMTLFIILAWAAWTKRQSWLNRKDHEEGMKAYDEVDVEKAAIESIDTEKIPLKEDFREGHKAAGKDHRRHRWFSLHPSKKYGKVHAI</sequence>
<accession>A0AAV9W7Y5</accession>
<evidence type="ECO:0000313" key="3">
    <source>
        <dbReference type="EMBL" id="KAK6503371.1"/>
    </source>
</evidence>
<gene>
    <name evidence="3" type="ORF">TWF481_008391</name>
</gene>
<feature type="region of interest" description="Disordered" evidence="1">
    <location>
        <begin position="1"/>
        <end position="20"/>
    </location>
</feature>
<feature type="transmembrane region" description="Helical" evidence="2">
    <location>
        <begin position="473"/>
        <end position="494"/>
    </location>
</feature>
<keyword evidence="4" id="KW-1185">Reference proteome</keyword>
<evidence type="ECO:0000313" key="4">
    <source>
        <dbReference type="Proteomes" id="UP001370758"/>
    </source>
</evidence>
<name>A0AAV9W7Y5_9PEZI</name>
<proteinExistence type="predicted"/>
<protein>
    <submittedName>
        <fullName evidence="3">Uncharacterized protein</fullName>
    </submittedName>
</protein>
<evidence type="ECO:0000256" key="2">
    <source>
        <dbReference type="SAM" id="Phobius"/>
    </source>
</evidence>
<keyword evidence="2" id="KW-0472">Membrane</keyword>
<dbReference type="EMBL" id="JAVHJL010000005">
    <property type="protein sequence ID" value="KAK6503371.1"/>
    <property type="molecule type" value="Genomic_DNA"/>
</dbReference>
<dbReference type="AlphaFoldDB" id="A0AAV9W7Y5"/>
<reference evidence="3 4" key="1">
    <citation type="submission" date="2023-08" db="EMBL/GenBank/DDBJ databases">
        <authorList>
            <person name="Palmer J.M."/>
        </authorList>
    </citation>
    <scope>NUCLEOTIDE SEQUENCE [LARGE SCALE GENOMIC DNA]</scope>
    <source>
        <strain evidence="3 4">TWF481</strain>
    </source>
</reference>
<organism evidence="3 4">
    <name type="scientific">Arthrobotrys musiformis</name>
    <dbReference type="NCBI Taxonomy" id="47236"/>
    <lineage>
        <taxon>Eukaryota</taxon>
        <taxon>Fungi</taxon>
        <taxon>Dikarya</taxon>
        <taxon>Ascomycota</taxon>
        <taxon>Pezizomycotina</taxon>
        <taxon>Orbiliomycetes</taxon>
        <taxon>Orbiliales</taxon>
        <taxon>Orbiliaceae</taxon>
        <taxon>Arthrobotrys</taxon>
    </lineage>
</organism>